<dbReference type="SUPFAM" id="SSF50729">
    <property type="entry name" value="PH domain-like"/>
    <property type="match status" value="1"/>
</dbReference>
<evidence type="ECO:0000313" key="5">
    <source>
        <dbReference type="Proteomes" id="UP000803844"/>
    </source>
</evidence>
<evidence type="ECO:0000256" key="2">
    <source>
        <dbReference type="SAM" id="MobiDB-lite"/>
    </source>
</evidence>
<accession>A0A9P5CMM1</accession>
<dbReference type="PANTHER" id="PTHR10663:SF373">
    <property type="entry name" value="PH AND SEC7 DOMAIN-CONTAINING PROTEIN C11E3.11C"/>
    <property type="match status" value="1"/>
</dbReference>
<feature type="compositionally biased region" description="Low complexity" evidence="2">
    <location>
        <begin position="345"/>
        <end position="369"/>
    </location>
</feature>
<sequence length="1304" mass="142170">MRAQDLGTTPPCGDGTPAPRRHSHDLSLSPRNVTRDSLLGNMLLSLDQFNHMSQVNNMQTSGETRTMSGFAGPHPSYRYEDPAAAGPRAGTAGAVAGGRGGHGYSYSSDYEGADDDLSRVSTNMSRGRRSNSLSANPAAPRPCVDAAGYAHVLGSQKWAQSIGVPKRSSSLEPARRRSYGTQPPDQQQLHSSNLDYDYSYDLDDAAPTPTVPVGPRRLATMPSMPSIARHEPMGEPLSPRSNKSSRSTSTAKHHPSSSSRRDAARERDHEPVPPLPLPGTAPGTVADLLEDSAPAPHVGYEKAKEPVHASPAAAPTSTVAQHKEKQPGFFRRINHASSSQQSPTTANAAFSEANKAATSTPSSRQTSSSHGIQKKPSGFFRRRKKSVSVNNVEPPPLPPTLPPSIIPSAELLPPPQKRLEVMTPKPEPSPVTSLRKAMDPFLKASESSAPSSGRTSPRDDQAQSVYHSAVEEFPPDRQLRSFSPDYEPDPRATIRSVPSDSRPRDSMASEKSDRPGSLTLPIEGFKTEPEPEPELKTRASAASIPDLKIEGADLNATTNLPKAEHPLDEPHFIVGDPTQDDKAKAQKIFDGSEDFIPKEKAASWMGEEGPIRQRTLRAYMDLYDFTNKNIVTSLRDVCNRLILRAETQQVDRILVTFSKRWCDCNPHHGFKSVDVIHTICYSIMLLNTDLHMADIESKMTRSQFIKNTMTTVRQAVAESIPNAYDRPSILPGKGSTLDDRRHFRNSFIKLPGRAGSALGDAPTELDDCGPLVKSPFEGSLKAWESQMEVVLKDIYASIRDERLPLYGAEPVQELPSAGGLSVMGMLKRSPSVLSKAPSENPSARGRVGPESIRAGNGRWSSKSRSRPRGFGSAGFASSRTSFDDGQSLWSPVDSVATWSRASLGRTHTSMSMDSFGSRFPRGDYQQSIGFANALSQAIIREDPRSSVPSLVSDDLKTTQLLDDESLELAGPPWVKEGIVIHKHHLDGVDKKAKDRNWTEVFAVIQKGNISIFSFTPNKSMGRRSRNAPKKGAVVGGGNWQENATTLGTWSLRLTLASALPPPGYSKQRPHVWALSLPTGAVHLFHVGTPEICNEFVTTANYWSARLSTHPLIGGVSNMEFGWSDAIINNALVSAINETTGPAGRQRSSSNAAARSSMHSRGSSFRSLPGDIVNIAEWTPPTQSMRPSNASEKDQLDALLNYVKSIEEELQQHNALRSPMLLAFTPRGSNAQKAMANWERKSSYLLREIVKFRTYVDILQLADTRRTEIYRELSTWTGSVPTWVRASVPTSLEVRTVPNTKGDGG</sequence>
<feature type="coiled-coil region" evidence="1">
    <location>
        <begin position="1188"/>
        <end position="1215"/>
    </location>
</feature>
<dbReference type="SUPFAM" id="SSF48425">
    <property type="entry name" value="Sec7 domain"/>
    <property type="match status" value="1"/>
</dbReference>
<dbReference type="RefSeq" id="XP_040774182.1">
    <property type="nucleotide sequence ID" value="XM_040924879.1"/>
</dbReference>
<dbReference type="InterPro" id="IPR011993">
    <property type="entry name" value="PH-like_dom_sf"/>
</dbReference>
<feature type="compositionally biased region" description="Pro residues" evidence="2">
    <location>
        <begin position="393"/>
        <end position="405"/>
    </location>
</feature>
<feature type="domain" description="SEC7" evidence="3">
    <location>
        <begin position="567"/>
        <end position="724"/>
    </location>
</feature>
<dbReference type="GeneID" id="63842008"/>
<comment type="caution">
    <text evidence="4">The sequence shown here is derived from an EMBL/GenBank/DDBJ whole genome shotgun (WGS) entry which is preliminary data.</text>
</comment>
<feature type="region of interest" description="Disordered" evidence="2">
    <location>
        <begin position="1"/>
        <end position="32"/>
    </location>
</feature>
<feature type="compositionally biased region" description="Polar residues" evidence="2">
    <location>
        <begin position="335"/>
        <end position="344"/>
    </location>
</feature>
<dbReference type="EMBL" id="MU032349">
    <property type="protein sequence ID" value="KAF3763221.1"/>
    <property type="molecule type" value="Genomic_DNA"/>
</dbReference>
<dbReference type="Proteomes" id="UP000803844">
    <property type="component" value="Unassembled WGS sequence"/>
</dbReference>
<dbReference type="InterPro" id="IPR035999">
    <property type="entry name" value="Sec7_dom_sf"/>
</dbReference>
<dbReference type="Pfam" id="PF01369">
    <property type="entry name" value="Sec7"/>
    <property type="match status" value="1"/>
</dbReference>
<feature type="compositionally biased region" description="Polar residues" evidence="2">
    <location>
        <begin position="445"/>
        <end position="455"/>
    </location>
</feature>
<feature type="region of interest" description="Disordered" evidence="2">
    <location>
        <begin position="121"/>
        <end position="140"/>
    </location>
</feature>
<feature type="compositionally biased region" description="Low complexity" evidence="2">
    <location>
        <begin position="308"/>
        <end position="320"/>
    </location>
</feature>
<organism evidence="4 5">
    <name type="scientific">Cryphonectria parasitica (strain ATCC 38755 / EP155)</name>
    <dbReference type="NCBI Taxonomy" id="660469"/>
    <lineage>
        <taxon>Eukaryota</taxon>
        <taxon>Fungi</taxon>
        <taxon>Dikarya</taxon>
        <taxon>Ascomycota</taxon>
        <taxon>Pezizomycotina</taxon>
        <taxon>Sordariomycetes</taxon>
        <taxon>Sordariomycetidae</taxon>
        <taxon>Diaporthales</taxon>
        <taxon>Cryphonectriaceae</taxon>
        <taxon>Cryphonectria-Endothia species complex</taxon>
        <taxon>Cryphonectria</taxon>
    </lineage>
</organism>
<feature type="compositionally biased region" description="Polar residues" evidence="2">
    <location>
        <begin position="121"/>
        <end position="135"/>
    </location>
</feature>
<feature type="compositionally biased region" description="Low complexity" evidence="2">
    <location>
        <begin position="1142"/>
        <end position="1164"/>
    </location>
</feature>
<feature type="compositionally biased region" description="Low complexity" evidence="2">
    <location>
        <begin position="238"/>
        <end position="250"/>
    </location>
</feature>
<dbReference type="OrthoDB" id="2157641at2759"/>
<dbReference type="Gene3D" id="1.10.1000.11">
    <property type="entry name" value="Arf Nucleotide-binding Site Opener,domain 2"/>
    <property type="match status" value="1"/>
</dbReference>
<feature type="compositionally biased region" description="Basic and acidic residues" evidence="2">
    <location>
        <begin position="525"/>
        <end position="537"/>
    </location>
</feature>
<evidence type="ECO:0000256" key="1">
    <source>
        <dbReference type="SAM" id="Coils"/>
    </source>
</evidence>
<protein>
    <recommendedName>
        <fullName evidence="3">SEC7 domain-containing protein</fullName>
    </recommendedName>
</protein>
<dbReference type="PANTHER" id="PTHR10663">
    <property type="entry name" value="GUANYL-NUCLEOTIDE EXCHANGE FACTOR"/>
    <property type="match status" value="1"/>
</dbReference>
<name>A0A9P5CMM1_CRYP1</name>
<proteinExistence type="predicted"/>
<evidence type="ECO:0000259" key="3">
    <source>
        <dbReference type="PROSITE" id="PS50190"/>
    </source>
</evidence>
<dbReference type="PROSITE" id="PS50190">
    <property type="entry name" value="SEC7"/>
    <property type="match status" value="1"/>
</dbReference>
<keyword evidence="1" id="KW-0175">Coiled coil</keyword>
<evidence type="ECO:0000313" key="4">
    <source>
        <dbReference type="EMBL" id="KAF3763221.1"/>
    </source>
</evidence>
<reference evidence="4" key="1">
    <citation type="journal article" date="2020" name="Phytopathology">
        <title>Genome sequence of the chestnut blight fungus Cryphonectria parasitica EP155: A fundamental resource for an archetypical invasive plant pathogen.</title>
        <authorList>
            <person name="Crouch J.A."/>
            <person name="Dawe A."/>
            <person name="Aerts A."/>
            <person name="Barry K."/>
            <person name="Churchill A.C.L."/>
            <person name="Grimwood J."/>
            <person name="Hillman B."/>
            <person name="Milgroom M.G."/>
            <person name="Pangilinan J."/>
            <person name="Smith M."/>
            <person name="Salamov A."/>
            <person name="Schmutz J."/>
            <person name="Yadav J."/>
            <person name="Grigoriev I.V."/>
            <person name="Nuss D."/>
        </authorList>
    </citation>
    <scope>NUCLEOTIDE SEQUENCE</scope>
    <source>
        <strain evidence="4">EP155</strain>
    </source>
</reference>
<keyword evidence="5" id="KW-1185">Reference proteome</keyword>
<dbReference type="CDD" id="cd00171">
    <property type="entry name" value="Sec7"/>
    <property type="match status" value="1"/>
</dbReference>
<dbReference type="InterPro" id="IPR000904">
    <property type="entry name" value="Sec7_dom"/>
</dbReference>
<dbReference type="GO" id="GO:0032012">
    <property type="term" value="P:regulation of ARF protein signal transduction"/>
    <property type="evidence" value="ECO:0007669"/>
    <property type="project" value="InterPro"/>
</dbReference>
<dbReference type="InterPro" id="IPR041681">
    <property type="entry name" value="PH_9"/>
</dbReference>
<dbReference type="Gene3D" id="2.30.29.30">
    <property type="entry name" value="Pleckstrin-homology domain (PH domain)/Phosphotyrosine-binding domain (PTB)"/>
    <property type="match status" value="1"/>
</dbReference>
<feature type="region of interest" description="Disordered" evidence="2">
    <location>
        <begin position="831"/>
        <end position="886"/>
    </location>
</feature>
<dbReference type="GO" id="GO:0005085">
    <property type="term" value="F:guanyl-nucleotide exchange factor activity"/>
    <property type="evidence" value="ECO:0007669"/>
    <property type="project" value="InterPro"/>
</dbReference>
<dbReference type="SMART" id="SM00222">
    <property type="entry name" value="Sec7"/>
    <property type="match status" value="1"/>
</dbReference>
<dbReference type="InterPro" id="IPR023394">
    <property type="entry name" value="Sec7_C_sf"/>
</dbReference>
<feature type="compositionally biased region" description="Basic and acidic residues" evidence="2">
    <location>
        <begin position="501"/>
        <end position="514"/>
    </location>
</feature>
<feature type="compositionally biased region" description="Polar residues" evidence="2">
    <location>
        <begin position="179"/>
        <end position="188"/>
    </location>
</feature>
<feature type="compositionally biased region" description="Basic and acidic residues" evidence="2">
    <location>
        <begin position="259"/>
        <end position="271"/>
    </location>
</feature>
<feature type="compositionally biased region" description="Polar residues" evidence="2">
    <location>
        <begin position="875"/>
        <end position="886"/>
    </location>
</feature>
<gene>
    <name evidence="4" type="ORF">M406DRAFT_64339</name>
</gene>
<feature type="region of interest" description="Disordered" evidence="2">
    <location>
        <begin position="161"/>
        <end position="538"/>
    </location>
</feature>
<feature type="region of interest" description="Disordered" evidence="2">
    <location>
        <begin position="1139"/>
        <end position="1164"/>
    </location>
</feature>
<dbReference type="Pfam" id="PF15410">
    <property type="entry name" value="PH_9"/>
    <property type="match status" value="1"/>
</dbReference>